<dbReference type="Pfam" id="PF08378">
    <property type="entry name" value="NERD"/>
    <property type="match status" value="1"/>
</dbReference>
<sequence length="310" mass="35088">MIVKNSDAPTPKDKFEAAGLKAEQQMAYYLQRAFGDDKQVFVLNGLRIEHGGNVAQIDHLILHPYGWIIVESKSVTSEVSINEHGEWARKWEGRFQGMPSPIKQAERQLELFNRFMDEKIPTLITRRMQMLGPIKASEFQSGILIAISDNGLISGKHRPDGVLKAEAIVDEVKNRIQQNRKTAKALFTLKTYQDLGEGNLQDFSQMLLSHHTPLVQGAPKPVAAERKPAVPVVPPIQGFQKQCRKCQSTKLEMLWGKYGYYLKCLECEENTPVAAVFPEFKEGYKIRKQGPQFFLEHAEKGTSVLFHTNP</sequence>
<gene>
    <name evidence="2" type="ORF">DC3_50800</name>
</gene>
<dbReference type="OrthoDB" id="5500241at2"/>
<dbReference type="InterPro" id="IPR011528">
    <property type="entry name" value="NERD"/>
</dbReference>
<protein>
    <recommendedName>
        <fullName evidence="1">NERD domain-containing protein</fullName>
    </recommendedName>
</protein>
<evidence type="ECO:0000313" key="2">
    <source>
        <dbReference type="EMBL" id="GEM49445.1"/>
    </source>
</evidence>
<evidence type="ECO:0000313" key="3">
    <source>
        <dbReference type="Proteomes" id="UP000321306"/>
    </source>
</evidence>
<proteinExistence type="predicted"/>
<dbReference type="EMBL" id="BJXB01000035">
    <property type="protein sequence ID" value="GEM49445.1"/>
    <property type="molecule type" value="Genomic_DNA"/>
</dbReference>
<keyword evidence="3" id="KW-1185">Reference proteome</keyword>
<evidence type="ECO:0000259" key="1">
    <source>
        <dbReference type="PROSITE" id="PS50965"/>
    </source>
</evidence>
<dbReference type="RefSeq" id="WP_146890025.1">
    <property type="nucleotide sequence ID" value="NZ_BJXB01000035.1"/>
</dbReference>
<organism evidence="2 3">
    <name type="scientific">Deinococcus cellulosilyticus (strain DSM 18568 / NBRC 106333 / KACC 11606 / 5516J-15)</name>
    <dbReference type="NCBI Taxonomy" id="1223518"/>
    <lineage>
        <taxon>Bacteria</taxon>
        <taxon>Thermotogati</taxon>
        <taxon>Deinococcota</taxon>
        <taxon>Deinococci</taxon>
        <taxon>Deinococcales</taxon>
        <taxon>Deinococcaceae</taxon>
        <taxon>Deinococcus</taxon>
    </lineage>
</organism>
<feature type="domain" description="NERD" evidence="1">
    <location>
        <begin position="18"/>
        <end position="135"/>
    </location>
</feature>
<comment type="caution">
    <text evidence="2">The sequence shown here is derived from an EMBL/GenBank/DDBJ whole genome shotgun (WGS) entry which is preliminary data.</text>
</comment>
<dbReference type="AlphaFoldDB" id="A0A511N9D8"/>
<dbReference type="Proteomes" id="UP000321306">
    <property type="component" value="Unassembled WGS sequence"/>
</dbReference>
<accession>A0A511N9D8</accession>
<dbReference type="PROSITE" id="PS50965">
    <property type="entry name" value="NERD"/>
    <property type="match status" value="1"/>
</dbReference>
<name>A0A511N9D8_DEIC1</name>
<reference evidence="2 3" key="1">
    <citation type="submission" date="2019-07" db="EMBL/GenBank/DDBJ databases">
        <title>Whole genome shotgun sequence of Deinococcus cellulosilyticus NBRC 106333.</title>
        <authorList>
            <person name="Hosoyama A."/>
            <person name="Uohara A."/>
            <person name="Ohji S."/>
            <person name="Ichikawa N."/>
        </authorList>
    </citation>
    <scope>NUCLEOTIDE SEQUENCE [LARGE SCALE GENOMIC DNA]</scope>
    <source>
        <strain evidence="2 3">NBRC 106333</strain>
    </source>
</reference>